<evidence type="ECO:0000313" key="2">
    <source>
        <dbReference type="EMBL" id="CCC53441.1"/>
    </source>
</evidence>
<proteinExistence type="predicted"/>
<reference evidence="2" key="1">
    <citation type="journal article" date="2012" name="Proc. Natl. Acad. Sci. U.S.A.">
        <title>Antigenic diversity is generated by distinct evolutionary mechanisms in African trypanosome species.</title>
        <authorList>
            <person name="Jackson A.P."/>
            <person name="Berry A."/>
            <person name="Aslett M."/>
            <person name="Allison H.C."/>
            <person name="Burton P."/>
            <person name="Vavrova-Anderson J."/>
            <person name="Brown R."/>
            <person name="Browne H."/>
            <person name="Corton N."/>
            <person name="Hauser H."/>
            <person name="Gamble J."/>
            <person name="Gilderthorp R."/>
            <person name="Marcello L."/>
            <person name="McQuillan J."/>
            <person name="Otto T.D."/>
            <person name="Quail M.A."/>
            <person name="Sanders M.J."/>
            <person name="van Tonder A."/>
            <person name="Ginger M.L."/>
            <person name="Field M.C."/>
            <person name="Barry J.D."/>
            <person name="Hertz-Fowler C."/>
            <person name="Berriman M."/>
        </authorList>
    </citation>
    <scope>NUCLEOTIDE SEQUENCE</scope>
    <source>
        <strain evidence="2">Y486</strain>
    </source>
</reference>
<dbReference type="AlphaFoldDB" id="G0UC91"/>
<sequence>MQLPYQRCTVQALSPSFTVQVLPHSRLMPTAVNATLTHELFMRLRKQEEGTYGRAASNTKRGRDRKAGAQSSATLTCEMTTFLQDEEETQPTMQIQCELYD</sequence>
<feature type="region of interest" description="Disordered" evidence="1">
    <location>
        <begin position="49"/>
        <end position="71"/>
    </location>
</feature>
<accession>G0UC91</accession>
<gene>
    <name evidence="2" type="ORF">TVY486_1109250</name>
</gene>
<protein>
    <submittedName>
        <fullName evidence="2">Uncharacterized protein</fullName>
    </submittedName>
</protein>
<evidence type="ECO:0000256" key="1">
    <source>
        <dbReference type="SAM" id="MobiDB-lite"/>
    </source>
</evidence>
<dbReference type="EMBL" id="HE573027">
    <property type="protein sequence ID" value="CCC53441.1"/>
    <property type="molecule type" value="Genomic_DNA"/>
</dbReference>
<organism evidence="2">
    <name type="scientific">Trypanosoma vivax (strain Y486)</name>
    <dbReference type="NCBI Taxonomy" id="1055687"/>
    <lineage>
        <taxon>Eukaryota</taxon>
        <taxon>Discoba</taxon>
        <taxon>Euglenozoa</taxon>
        <taxon>Kinetoplastea</taxon>
        <taxon>Metakinetoplastina</taxon>
        <taxon>Trypanosomatida</taxon>
        <taxon>Trypanosomatidae</taxon>
        <taxon>Trypanosoma</taxon>
        <taxon>Duttonella</taxon>
    </lineage>
</organism>
<name>G0UC91_TRYVY</name>